<feature type="compositionally biased region" description="Low complexity" evidence="1">
    <location>
        <begin position="98"/>
        <end position="115"/>
    </location>
</feature>
<dbReference type="InterPro" id="IPR003961">
    <property type="entry name" value="FN3_dom"/>
</dbReference>
<feature type="domain" description="Fibronectin type-III" evidence="3">
    <location>
        <begin position="754"/>
        <end position="867"/>
    </location>
</feature>
<evidence type="ECO:0000256" key="1">
    <source>
        <dbReference type="SAM" id="MobiDB-lite"/>
    </source>
</evidence>
<feature type="domain" description="Fibronectin type-III" evidence="3">
    <location>
        <begin position="633"/>
        <end position="750"/>
    </location>
</feature>
<name>A0A1V9Y330_9ACAR</name>
<protein>
    <submittedName>
        <fullName evidence="4">Fibronectin type-III domain-containing protein 3A-like</fullName>
    </submittedName>
</protein>
<feature type="compositionally biased region" description="Low complexity" evidence="1">
    <location>
        <begin position="407"/>
        <end position="421"/>
    </location>
</feature>
<comment type="caution">
    <text evidence="4">The sequence shown here is derived from an EMBL/GenBank/DDBJ whole genome shotgun (WGS) entry which is preliminary data.</text>
</comment>
<feature type="domain" description="Fibronectin type-III" evidence="3">
    <location>
        <begin position="1200"/>
        <end position="1303"/>
    </location>
</feature>
<dbReference type="CDD" id="cd00063">
    <property type="entry name" value="FN3"/>
    <property type="match status" value="6"/>
</dbReference>
<proteinExistence type="predicted"/>
<feature type="compositionally biased region" description="Low complexity" evidence="1">
    <location>
        <begin position="1707"/>
        <end position="1717"/>
    </location>
</feature>
<feature type="region of interest" description="Disordered" evidence="1">
    <location>
        <begin position="1696"/>
        <end position="1725"/>
    </location>
</feature>
<dbReference type="PANTHER" id="PTHR24099">
    <property type="entry name" value="E3 UBIQUITIN-PROTEIN LIGASE TRIM36-RELATED"/>
    <property type="match status" value="1"/>
</dbReference>
<feature type="compositionally biased region" description="Pro residues" evidence="1">
    <location>
        <begin position="116"/>
        <end position="137"/>
    </location>
</feature>
<feature type="domain" description="Fibronectin type-III" evidence="3">
    <location>
        <begin position="962"/>
        <end position="1063"/>
    </location>
</feature>
<feature type="region of interest" description="Disordered" evidence="1">
    <location>
        <begin position="1112"/>
        <end position="1152"/>
    </location>
</feature>
<evidence type="ECO:0000259" key="3">
    <source>
        <dbReference type="PROSITE" id="PS50853"/>
    </source>
</evidence>
<evidence type="ECO:0000313" key="4">
    <source>
        <dbReference type="EMBL" id="OQR80105.1"/>
    </source>
</evidence>
<feature type="region of interest" description="Disordered" evidence="1">
    <location>
        <begin position="496"/>
        <end position="520"/>
    </location>
</feature>
<dbReference type="InterPro" id="IPR036116">
    <property type="entry name" value="FN3_sf"/>
</dbReference>
<dbReference type="PANTHER" id="PTHR24099:SF11">
    <property type="entry name" value="FIBRONECTIN TYPE III DOMAIN-CONTAINING 3BA-RELATED"/>
    <property type="match status" value="1"/>
</dbReference>
<feature type="domain" description="Fibronectin type-III" evidence="3">
    <location>
        <begin position="871"/>
        <end position="958"/>
    </location>
</feature>
<dbReference type="PROSITE" id="PS50853">
    <property type="entry name" value="FN3"/>
    <property type="match status" value="8"/>
</dbReference>
<feature type="compositionally biased region" description="Low complexity" evidence="1">
    <location>
        <begin position="450"/>
        <end position="482"/>
    </location>
</feature>
<keyword evidence="5" id="KW-1185">Reference proteome</keyword>
<feature type="compositionally biased region" description="Low complexity" evidence="1">
    <location>
        <begin position="186"/>
        <end position="213"/>
    </location>
</feature>
<feature type="region of interest" description="Disordered" evidence="1">
    <location>
        <begin position="241"/>
        <end position="367"/>
    </location>
</feature>
<feature type="compositionally biased region" description="Low complexity" evidence="1">
    <location>
        <begin position="504"/>
        <end position="519"/>
    </location>
</feature>
<feature type="domain" description="Fibronectin type-III" evidence="3">
    <location>
        <begin position="1422"/>
        <end position="1526"/>
    </location>
</feature>
<dbReference type="InterPro" id="IPR050617">
    <property type="entry name" value="E3_ligase_FN3/SPRY"/>
</dbReference>
<evidence type="ECO:0000313" key="5">
    <source>
        <dbReference type="Proteomes" id="UP000192247"/>
    </source>
</evidence>
<dbReference type="EMBL" id="MNPL01000340">
    <property type="protein sequence ID" value="OQR80105.1"/>
    <property type="molecule type" value="Genomic_DNA"/>
</dbReference>
<organism evidence="4 5">
    <name type="scientific">Tropilaelaps mercedesae</name>
    <dbReference type="NCBI Taxonomy" id="418985"/>
    <lineage>
        <taxon>Eukaryota</taxon>
        <taxon>Metazoa</taxon>
        <taxon>Ecdysozoa</taxon>
        <taxon>Arthropoda</taxon>
        <taxon>Chelicerata</taxon>
        <taxon>Arachnida</taxon>
        <taxon>Acari</taxon>
        <taxon>Parasitiformes</taxon>
        <taxon>Mesostigmata</taxon>
        <taxon>Gamasina</taxon>
        <taxon>Dermanyssoidea</taxon>
        <taxon>Laelapidae</taxon>
        <taxon>Tropilaelaps</taxon>
    </lineage>
</organism>
<dbReference type="Gene3D" id="2.60.40.10">
    <property type="entry name" value="Immunoglobulins"/>
    <property type="match status" value="8"/>
</dbReference>
<feature type="domain" description="Fibronectin type-III" evidence="3">
    <location>
        <begin position="1307"/>
        <end position="1420"/>
    </location>
</feature>
<accession>A0A1V9Y330</accession>
<keyword evidence="2" id="KW-0472">Membrane</keyword>
<dbReference type="Proteomes" id="UP000192247">
    <property type="component" value="Unassembled WGS sequence"/>
</dbReference>
<dbReference type="InParanoid" id="A0A1V9Y330"/>
<dbReference type="STRING" id="418985.A0A1V9Y330"/>
<feature type="region of interest" description="Disordered" evidence="1">
    <location>
        <begin position="384"/>
        <end position="482"/>
    </location>
</feature>
<gene>
    <name evidence="4" type="ORF">BIW11_05288</name>
</gene>
<reference evidence="4 5" key="1">
    <citation type="journal article" date="2017" name="Gigascience">
        <title>Draft genome of the honey bee ectoparasitic mite, Tropilaelaps mercedesae, is shaped by the parasitic life history.</title>
        <authorList>
            <person name="Dong X."/>
            <person name="Armstrong S.D."/>
            <person name="Xia D."/>
            <person name="Makepeace B.L."/>
            <person name="Darby A.C."/>
            <person name="Kadowaki T."/>
        </authorList>
    </citation>
    <scope>NUCLEOTIDE SEQUENCE [LARGE SCALE GENOMIC DNA]</scope>
    <source>
        <strain evidence="4">Wuxi-XJTLU</strain>
    </source>
</reference>
<keyword evidence="2" id="KW-0812">Transmembrane</keyword>
<feature type="compositionally biased region" description="Low complexity" evidence="1">
    <location>
        <begin position="153"/>
        <end position="169"/>
    </location>
</feature>
<feature type="domain" description="Fibronectin type-III" evidence="3">
    <location>
        <begin position="1067"/>
        <end position="1196"/>
    </location>
</feature>
<feature type="region of interest" description="Disordered" evidence="1">
    <location>
        <begin position="1349"/>
        <end position="1374"/>
    </location>
</feature>
<dbReference type="InterPro" id="IPR013783">
    <property type="entry name" value="Ig-like_fold"/>
</dbReference>
<dbReference type="OrthoDB" id="443915at2759"/>
<sequence>MDAAGQQVLYVQMGETVYFQMGDTVQCIPGPATVRMVTGGSAGVALPPVVAIPQPSYDEMLQFHRPPQFVAMHPHTHPIPPQVASISNPHHNPHHGGPHLAPPFMGTPLPGTHQLSPPPPPPGPHQLPLVPHQPPVSSPYENAAGATTGGTPQGSPRSPTVSYTSSTSSGGSGASPVICAIEPKQQHSQKQQQQAPPPTATQVSTPITTATTGGATGVQQRQSPLLQTPTQVALSHLGGQPSLVLQKGGQGQAQSQPSSQGQPGGHRWDGGHHPHHMQASGGRPLQRQQQQHMQHIQHHSDSNSLYLPQDGAMTNGGGNRERGARGGSSPHGGSHGHEDGLCQPGMMHHGQQNPPRYGRPAPNFGDERSHRQYMKLRKKLESRTYTSAGGVTTGGFIGRGQKDDSRSSNNNNTTISHNNASKCNGGTGTGAPDNNVTNQPHHYQQEQHQHGNNNTNHNSSGGSNKNNGHQLGNSSSSNVGSVHQQAVVLTTTAAISPNHHNKSGNHNNNNNGTSNSSNNLGAKHSFLSAASAITGCGHPVAITTKCNNQSSLMPNSVILSATGGSVDKENVRGGSKGCGGHKVKAGGQGAQGYNIGIVNEENLMLSESNNNQVIKKGNSKANAEMELRELLTCVTAPAAVDVHARSALLSWNPPDPTSSRMGQHNFITIDVAKVIPELSYELYVSLAPGEKNTGGARERERIRLVAAGRVREFRLEGLTPATDYQVAVQAVSDKIKGTPSSPCVFETLKCEPSTPLPPKLVSRTKNTLELKWLSTPDNGAKVTEYVLLMTELKASVSSGAVHNSQEDCSGESQERQEGQLEVYRGPNKNFKVSRLAQNTTYQFRVSAVNSVGSSEPSQPVCYSTCGAAPPRPDPPQLVRLGSDFIELRWDTRNNETYGLYLMQDLAAHGFVAIFNGKEGQYRAGDLCRSTKYCFKLNAQNEDGTSVFSNVVSYETRAEVPGKPGRPSPTSKVTPRQCVLSWSPPGDSGGAPVQGYCLEMCPVARHQQGSQPPSEFQLVYTGTEHRTLVGNLQPGSTYRFRVSCYSEAGQSAYSEPSCVCTPCECPGQCGRPSLLGKPKAHWMKVRWNGPENDGGGAVYQYELKLCKIDSRVEFEEPTPSPSPERTLRDSPRVDASQPETPSENGDSPWLIGYKGPDQETLVLGLVPGSRYRIKVRAFNAAGPGPWSEVLSTESGPGCPASINNARVESNSGGTVTLAWDAPFNDGGAQVTCYVVEHKEGSMDMTDYALKSDTFGFTEVSRSEATSFEMRGLSPNTTQNFRVAAVNSVGLSTWSSVLSCCTPAAVPAALAAPHLVHLGHISAVIRWAPPSTDGGARVERYIIDVSTGKGSTGFSLTKDMPEEQKPSGNDSDDDELEEDKLNIVVSPLAPETNYRVRVRAVNRVGNSAAGASLKLTTHCEPPAAPSLECSIIGHNFLKLVWRAEETGPRSPHRTAKDSSRDGKDSKFIQYSLEMVTANGATLLYQGPVTSFKVVRLKENSNYAFRIRASNLDSEGDWSPLVSFSTCFAPPAAPPAPRVEKVSGESEFIVDWAAATSLWKFPEPCQFLLELGEQQQTPGGVVGSGTGAAVLAGAIGGVGGTDVATYSPTERSLTWTEIYRGSEERTRISVAPGVFSGGGGGGADELRFVRLAQLRLVDIDTNIKSPYCQPVPLVGRAARAKALPKTTRPQAVADLASGIGAQHQHHHSQQHQQHTPQPQQLRRNSLQSAVVESAKSSKAISQMGDHHWAAILFLGFALAAILVAFLLEKFVYVSS</sequence>
<keyword evidence="2" id="KW-1133">Transmembrane helix</keyword>
<feature type="compositionally biased region" description="Low complexity" evidence="1">
    <location>
        <begin position="252"/>
        <end position="261"/>
    </location>
</feature>
<dbReference type="SUPFAM" id="SSF49265">
    <property type="entry name" value="Fibronectin type III"/>
    <property type="match status" value="5"/>
</dbReference>
<dbReference type="SMART" id="SM00060">
    <property type="entry name" value="FN3"/>
    <property type="match status" value="8"/>
</dbReference>
<evidence type="ECO:0000256" key="2">
    <source>
        <dbReference type="SAM" id="Phobius"/>
    </source>
</evidence>
<feature type="region of interest" description="Disordered" evidence="1">
    <location>
        <begin position="79"/>
        <end position="225"/>
    </location>
</feature>
<dbReference type="Pfam" id="PF00041">
    <property type="entry name" value="fn3"/>
    <property type="match status" value="6"/>
</dbReference>
<feature type="transmembrane region" description="Helical" evidence="2">
    <location>
        <begin position="1745"/>
        <end position="1764"/>
    </location>
</feature>